<dbReference type="GO" id="GO:0008270">
    <property type="term" value="F:zinc ion binding"/>
    <property type="evidence" value="ECO:0007669"/>
    <property type="project" value="UniProtKB-KW"/>
</dbReference>
<evidence type="ECO:0000256" key="6">
    <source>
        <dbReference type="SAM" id="MobiDB-lite"/>
    </source>
</evidence>
<evidence type="ECO:0000256" key="3">
    <source>
        <dbReference type="ARBA" id="ARBA00022771"/>
    </source>
</evidence>
<dbReference type="InterPro" id="IPR036236">
    <property type="entry name" value="Znf_C2H2_sf"/>
</dbReference>
<evidence type="ECO:0000256" key="4">
    <source>
        <dbReference type="ARBA" id="ARBA00022833"/>
    </source>
</evidence>
<dbReference type="PRINTS" id="PR00929">
    <property type="entry name" value="ATHOOK"/>
</dbReference>
<dbReference type="Gene3D" id="3.30.160.60">
    <property type="entry name" value="Classic Zinc Finger"/>
    <property type="match status" value="4"/>
</dbReference>
<feature type="region of interest" description="Disordered" evidence="6">
    <location>
        <begin position="258"/>
        <end position="280"/>
    </location>
</feature>
<dbReference type="EMBL" id="JAODUP010000061">
    <property type="protein sequence ID" value="KAK2164620.1"/>
    <property type="molecule type" value="Genomic_DNA"/>
</dbReference>
<comment type="caution">
    <text evidence="8">The sequence shown here is derived from an EMBL/GenBank/DDBJ whole genome shotgun (WGS) entry which is preliminary data.</text>
</comment>
<keyword evidence="3 5" id="KW-0863">Zinc-finger</keyword>
<feature type="domain" description="C2H2-type" evidence="7">
    <location>
        <begin position="1305"/>
        <end position="1335"/>
    </location>
</feature>
<feature type="domain" description="C2H2-type" evidence="7">
    <location>
        <begin position="1497"/>
        <end position="1525"/>
    </location>
</feature>
<feature type="compositionally biased region" description="Polar residues" evidence="6">
    <location>
        <begin position="37"/>
        <end position="50"/>
    </location>
</feature>
<dbReference type="InterPro" id="IPR013087">
    <property type="entry name" value="Znf_C2H2_type"/>
</dbReference>
<dbReference type="SMART" id="SM00355">
    <property type="entry name" value="ZnF_C2H2"/>
    <property type="match status" value="17"/>
</dbReference>
<evidence type="ECO:0000256" key="5">
    <source>
        <dbReference type="PROSITE-ProRule" id="PRU00042"/>
    </source>
</evidence>
<feature type="region of interest" description="Disordered" evidence="6">
    <location>
        <begin position="20"/>
        <end position="50"/>
    </location>
</feature>
<dbReference type="PANTHER" id="PTHR24379:SF121">
    <property type="entry name" value="C2H2-TYPE DOMAIN-CONTAINING PROTEIN"/>
    <property type="match status" value="1"/>
</dbReference>
<feature type="region of interest" description="Disordered" evidence="6">
    <location>
        <begin position="1133"/>
        <end position="1156"/>
    </location>
</feature>
<dbReference type="InterPro" id="IPR017956">
    <property type="entry name" value="AT_hook_DNA-bd_motif"/>
</dbReference>
<gene>
    <name evidence="8" type="ORF">LSH36_61g08005</name>
</gene>
<keyword evidence="9" id="KW-1185">Reference proteome</keyword>
<evidence type="ECO:0000256" key="2">
    <source>
        <dbReference type="ARBA" id="ARBA00022737"/>
    </source>
</evidence>
<keyword evidence="2" id="KW-0677">Repeat</keyword>
<feature type="compositionally biased region" description="Basic and acidic residues" evidence="6">
    <location>
        <begin position="1133"/>
        <end position="1152"/>
    </location>
</feature>
<dbReference type="PROSITE" id="PS00028">
    <property type="entry name" value="ZINC_FINGER_C2H2_1"/>
    <property type="match status" value="8"/>
</dbReference>
<feature type="domain" description="C2H2-type" evidence="7">
    <location>
        <begin position="1397"/>
        <end position="1425"/>
    </location>
</feature>
<keyword evidence="4" id="KW-0862">Zinc</keyword>
<dbReference type="GO" id="GO:0003677">
    <property type="term" value="F:DNA binding"/>
    <property type="evidence" value="ECO:0007669"/>
    <property type="project" value="InterPro"/>
</dbReference>
<feature type="region of interest" description="Disordered" evidence="6">
    <location>
        <begin position="94"/>
        <end position="121"/>
    </location>
</feature>
<dbReference type="PROSITE" id="PS50157">
    <property type="entry name" value="ZINC_FINGER_C2H2_2"/>
    <property type="match status" value="4"/>
</dbReference>
<evidence type="ECO:0000313" key="8">
    <source>
        <dbReference type="EMBL" id="KAK2164620.1"/>
    </source>
</evidence>
<feature type="domain" description="C2H2-type" evidence="7">
    <location>
        <begin position="1526"/>
        <end position="1549"/>
    </location>
</feature>
<evidence type="ECO:0000256" key="1">
    <source>
        <dbReference type="ARBA" id="ARBA00022723"/>
    </source>
</evidence>
<sequence length="1844" mass="207473">MVGTRGKKIDIHELLQTNKHWSPIKRSTEKSPYKGHTSPQQKSPKTTYSVSCREPFVQEGKQRAVYEDPAVNIGEDSYKVKNEIVPNNRLHTVSLLSEDDGGGSQGRRGRGRPRKTVPHGLGQCAPAVSETESLVVKRKRGRPKRSLSNVENGQKAATIPDIVAPTSNVKRGRGRPRKVTPFKLPNVTVASGSVDCIPPQLLKPGSNSWKNNAVLESPGSGDAVDLIKSHDCFHPCAVPVASKENSCATAGLDCSKSGATAVSHSNGEEKKATWKRSGSPLESQLLKKNVTNPELVTPSIGATTPKSVTMKHIPREVPELKLSWSKNTRINHAKSNLLPHSTSERVDNGVNEKVVQKQSENSLLMDTSTNHSEKDVHLVSEEDDLPDTKETLVLNDQHKNVPAEASDDNSWPVDGQSEIDSSNLNALVDEAANQVILIVPSKISDSQVEQFIAENLVDIPNSYVIKREPADVDETNEDMNSLDVLVQLAVEDGRMQNLVQREPGKGAFDQMPVYFSHLSICKEPIPLKVCDREGCLCNLYHCQLCQPQHGGAFTKSIMRIHYDFHWKKGTQYGDYNINICLLDCNIKPHLHCPLCGITVEYLNKSVSIYLSHLANCADRERCKNQMGIKLSHYGKDSASSGYSTEGSLCSSVLVPHPSIIRVHEQLDEMRCTPENGCNCEYSHCPLCPIDKQQFKYQCKAEKHFQFHMKHCIIFNGYRIMICLLPCCVYSHYHCPLCGSTFQRKCDLQIHVTKRCKGPSRKRKRKSGSINQSLVEKYSNGENIAVSYFKRINTDEAAGIMAMCAVNTRMIDVTQINVPHLSIIHKDTTIHPTHCVKSEHSCQCNKPYCLLCAERSLVSACNCGQYHCVMCPPIKLTAKRIPRARDHIHSHYKKAIPFKDHLVLSCGMLECVPEKQHGYHYHCPQCGVITFLIECFRRHLYSGCQVKETYFRFIDQGKSTGVAKPNTTQHIVIPSVDYNSPLIQVKQEVFVTEDQDINQIEPELTNSNTMLAESKMAEMSEKTLLGDTRKEVLQCVSADLQEDVLKRASPSSPTDLLAMLQSHIGVSYEQNKQIGTYRVQGSWEMLETASAIILQLIEVRPNSHKDVLNLIKEHMKTADKQGCGDGDEIFSVDKSTEEVSPEGREFSGTHQDPDPDESYWDDVNSLQRYFEVKKNLNIPVRCTCCKKRLATLNNLIIHFKARPHCLASIDIENLPNSYEKVVSAINQIKEPTCPGCQKKFLNLVSCISHFVRGVCQRNDSFQRMVQFGIYQDAMSSAYCCPKCSYTSIGKKHVVSHYEKSHMPKVFPCPYEKCRMEFATKESLERHIDIIHVNPTYNKIPCELCGLPLKRSSMQYHLISKHSEVSSLPRLSCSSCEYSTWSSVNLRLHVINKHGEKKHCCQYCSKGFGAINKLRQHISFVHKKTKRYLNSSERTMTQCQLCNAVLYKKNMSRHMQTLHVRQMKYPCHGCDKVFYSKRSRWLHNLCHLTNSQNERVYLFRCPTCQKGFNRRWWYTEHLQNAHSASKPYECDVCGKAFRFKLLYNKHMACHAPVSSECSICKNVFSSVRSLRLHMASKHATKGIVRCSCGMEFTSLSDYRDHRLVCQDGDKDEAVTEPKPIIITNGNSEILVSDGIQYETRVVDLNLSEDNQLNITDPEAIIQNVAVEHLEAAQTLESIAVIPHESINYVDKMSSEVKTDKQMITYLQSDDITAVEADCENIALVLNAESEQCDDEVTNNEVGGAALEGSRMVVIETNPSGEVFLRTADGQELSEEESQQILLEMNQNQADSQMLAMDVDGVGTTNEERVEDTTGGYMCGFCSVIYQSLEDMDDHIRLSHNDQLTDS</sequence>
<organism evidence="8 9">
    <name type="scientific">Paralvinella palmiformis</name>
    <dbReference type="NCBI Taxonomy" id="53620"/>
    <lineage>
        <taxon>Eukaryota</taxon>
        <taxon>Metazoa</taxon>
        <taxon>Spiralia</taxon>
        <taxon>Lophotrochozoa</taxon>
        <taxon>Annelida</taxon>
        <taxon>Polychaeta</taxon>
        <taxon>Sedentaria</taxon>
        <taxon>Canalipalpata</taxon>
        <taxon>Terebellida</taxon>
        <taxon>Terebelliformia</taxon>
        <taxon>Alvinellidae</taxon>
        <taxon>Paralvinella</taxon>
    </lineage>
</organism>
<dbReference type="PANTHER" id="PTHR24379">
    <property type="entry name" value="KRAB AND ZINC FINGER DOMAIN-CONTAINING"/>
    <property type="match status" value="1"/>
</dbReference>
<keyword evidence="1" id="KW-0479">Metal-binding</keyword>
<reference evidence="8" key="1">
    <citation type="journal article" date="2023" name="Mol. Biol. Evol.">
        <title>Third-Generation Sequencing Reveals the Adaptive Role of the Epigenome in Three Deep-Sea Polychaetes.</title>
        <authorList>
            <person name="Perez M."/>
            <person name="Aroh O."/>
            <person name="Sun Y."/>
            <person name="Lan Y."/>
            <person name="Juniper S.K."/>
            <person name="Young C.R."/>
            <person name="Angers B."/>
            <person name="Qian P.Y."/>
        </authorList>
    </citation>
    <scope>NUCLEOTIDE SEQUENCE</scope>
    <source>
        <strain evidence="8">P08H-3</strain>
    </source>
</reference>
<proteinExistence type="predicted"/>
<protein>
    <recommendedName>
        <fullName evidence="7">C2H2-type domain-containing protein</fullName>
    </recommendedName>
</protein>
<dbReference type="Proteomes" id="UP001208570">
    <property type="component" value="Unassembled WGS sequence"/>
</dbReference>
<feature type="compositionally biased region" description="Basic residues" evidence="6">
    <location>
        <begin position="107"/>
        <end position="117"/>
    </location>
</feature>
<dbReference type="SMART" id="SM00384">
    <property type="entry name" value="AT_hook"/>
    <property type="match status" value="3"/>
</dbReference>
<evidence type="ECO:0000313" key="9">
    <source>
        <dbReference type="Proteomes" id="UP001208570"/>
    </source>
</evidence>
<dbReference type="SUPFAM" id="SSF57667">
    <property type="entry name" value="beta-beta-alpha zinc fingers"/>
    <property type="match status" value="2"/>
</dbReference>
<evidence type="ECO:0000259" key="7">
    <source>
        <dbReference type="PROSITE" id="PS50157"/>
    </source>
</evidence>
<name>A0AAD9NC71_9ANNE</name>
<accession>A0AAD9NC71</accession>